<dbReference type="PROSITE" id="PS50931">
    <property type="entry name" value="HTH_LYSR"/>
    <property type="match status" value="1"/>
</dbReference>
<comment type="similarity">
    <text evidence="1">Belongs to the LysR transcriptional regulatory family.</text>
</comment>
<dbReference type="CDD" id="cd08414">
    <property type="entry name" value="PBP2_LTTR_aromatics_like"/>
    <property type="match status" value="1"/>
</dbReference>
<dbReference type="Pfam" id="PF03466">
    <property type="entry name" value="LysR_substrate"/>
    <property type="match status" value="1"/>
</dbReference>
<dbReference type="SUPFAM" id="SSF53850">
    <property type="entry name" value="Periplasmic binding protein-like II"/>
    <property type="match status" value="1"/>
</dbReference>
<evidence type="ECO:0000259" key="5">
    <source>
        <dbReference type="PROSITE" id="PS50931"/>
    </source>
</evidence>
<evidence type="ECO:0000256" key="4">
    <source>
        <dbReference type="ARBA" id="ARBA00023163"/>
    </source>
</evidence>
<protein>
    <submittedName>
        <fullName evidence="6">LysR substrate-binding domain-containing protein</fullName>
    </submittedName>
</protein>
<evidence type="ECO:0000313" key="6">
    <source>
        <dbReference type="EMBL" id="MFC5908558.1"/>
    </source>
</evidence>
<gene>
    <name evidence="6" type="ORF">ACFP3V_15215</name>
</gene>
<dbReference type="PANTHER" id="PTHR30346">
    <property type="entry name" value="TRANSCRIPTIONAL DUAL REGULATOR HCAR-RELATED"/>
    <property type="match status" value="1"/>
</dbReference>
<accession>A0ABW1G372</accession>
<name>A0ABW1G372_9ACTN</name>
<dbReference type="Pfam" id="PF00126">
    <property type="entry name" value="HTH_1"/>
    <property type="match status" value="1"/>
</dbReference>
<evidence type="ECO:0000256" key="2">
    <source>
        <dbReference type="ARBA" id="ARBA00023015"/>
    </source>
</evidence>
<keyword evidence="7" id="KW-1185">Reference proteome</keyword>
<dbReference type="Proteomes" id="UP001596174">
    <property type="component" value="Unassembled WGS sequence"/>
</dbReference>
<dbReference type="Gene3D" id="1.10.10.10">
    <property type="entry name" value="Winged helix-like DNA-binding domain superfamily/Winged helix DNA-binding domain"/>
    <property type="match status" value="1"/>
</dbReference>
<evidence type="ECO:0000256" key="1">
    <source>
        <dbReference type="ARBA" id="ARBA00009437"/>
    </source>
</evidence>
<reference evidence="7" key="1">
    <citation type="journal article" date="2019" name="Int. J. Syst. Evol. Microbiol.">
        <title>The Global Catalogue of Microorganisms (GCM) 10K type strain sequencing project: providing services to taxonomists for standard genome sequencing and annotation.</title>
        <authorList>
            <consortium name="The Broad Institute Genomics Platform"/>
            <consortium name="The Broad Institute Genome Sequencing Center for Infectious Disease"/>
            <person name="Wu L."/>
            <person name="Ma J."/>
        </authorList>
    </citation>
    <scope>NUCLEOTIDE SEQUENCE [LARGE SCALE GENOMIC DNA]</scope>
    <source>
        <strain evidence="7">JCM 4816</strain>
    </source>
</reference>
<evidence type="ECO:0000313" key="7">
    <source>
        <dbReference type="Proteomes" id="UP001596174"/>
    </source>
</evidence>
<dbReference type="InterPro" id="IPR005119">
    <property type="entry name" value="LysR_subst-bd"/>
</dbReference>
<keyword evidence="2" id="KW-0805">Transcription regulation</keyword>
<evidence type="ECO:0000256" key="3">
    <source>
        <dbReference type="ARBA" id="ARBA00023125"/>
    </source>
</evidence>
<proteinExistence type="inferred from homology"/>
<feature type="domain" description="HTH lysR-type" evidence="5">
    <location>
        <begin position="3"/>
        <end position="60"/>
    </location>
</feature>
<dbReference type="RefSeq" id="WP_380583564.1">
    <property type="nucleotide sequence ID" value="NZ_JBHSQJ010000061.1"/>
</dbReference>
<dbReference type="SUPFAM" id="SSF46785">
    <property type="entry name" value="Winged helix' DNA-binding domain"/>
    <property type="match status" value="1"/>
</dbReference>
<sequence>MDVDTRQLRSFLAVAQTGSETQAARRLLMSEAVLAEEIGRLEGGLGVRLLIRTRAGMAPTVAGRVLARRVPGLLRDWERASRETRRAGDSAAQVLRVGSVLGAAEAVPGLVAAFEAWHPGWRVELRAASWGEPGAGLASGAVDTALVRLPFPGQQRLRLQPLCAEERWAALPEQHPLAARQLIPAQQLWDEPFVAGPAECGVWREHWLAADERGGRRVRIGAEARPGDDWLDAVAAGRGVALVPRTLAGTVRRGVAFRPVTGIRPSTVAVAWSAADDANPVVRDFAACCLSVRN</sequence>
<organism evidence="6 7">
    <name type="scientific">Streptacidiphilus monticola</name>
    <dbReference type="NCBI Taxonomy" id="2161674"/>
    <lineage>
        <taxon>Bacteria</taxon>
        <taxon>Bacillati</taxon>
        <taxon>Actinomycetota</taxon>
        <taxon>Actinomycetes</taxon>
        <taxon>Kitasatosporales</taxon>
        <taxon>Streptomycetaceae</taxon>
        <taxon>Streptacidiphilus</taxon>
    </lineage>
</organism>
<keyword evidence="4" id="KW-0804">Transcription</keyword>
<dbReference type="EMBL" id="JBHSQJ010000061">
    <property type="protein sequence ID" value="MFC5908558.1"/>
    <property type="molecule type" value="Genomic_DNA"/>
</dbReference>
<dbReference type="InterPro" id="IPR000847">
    <property type="entry name" value="LysR_HTH_N"/>
</dbReference>
<dbReference type="Gene3D" id="3.40.190.10">
    <property type="entry name" value="Periplasmic binding protein-like II"/>
    <property type="match status" value="2"/>
</dbReference>
<dbReference type="InterPro" id="IPR036390">
    <property type="entry name" value="WH_DNA-bd_sf"/>
</dbReference>
<dbReference type="InterPro" id="IPR036388">
    <property type="entry name" value="WH-like_DNA-bd_sf"/>
</dbReference>
<dbReference type="PANTHER" id="PTHR30346:SF0">
    <property type="entry name" value="HCA OPERON TRANSCRIPTIONAL ACTIVATOR HCAR"/>
    <property type="match status" value="1"/>
</dbReference>
<comment type="caution">
    <text evidence="6">The sequence shown here is derived from an EMBL/GenBank/DDBJ whole genome shotgun (WGS) entry which is preliminary data.</text>
</comment>
<keyword evidence="3" id="KW-0238">DNA-binding</keyword>